<evidence type="ECO:0000313" key="2">
    <source>
        <dbReference type="Proteomes" id="UP000312032"/>
    </source>
</evidence>
<sequence length="219" mass="24648">MSKPLYQDIVLDDAAVARVREYIASSGFEFNGYREFEINRRARYLGWIVQAEDLEAFGVGLRAGGEGTFIRMSREQLLGEPSAKVLPLNNPVKARDTLTLSRFYPATIKTGVDTYAGDEGLPGADMDLDLLEAQLHDIADFHRGEPTYGNQEILDLKIYWGTLLAGRYPRLKALASRMSEKQLTRLEHFETEVRESEPILKELGLPTLETLKTIPTRNG</sequence>
<gene>
    <name evidence="1" type="ORF">FHE74_01345</name>
</gene>
<reference evidence="1 2" key="1">
    <citation type="submission" date="2019-06" db="EMBL/GenBank/DDBJ databases">
        <authorList>
            <person name="Li J."/>
        </authorList>
    </citation>
    <scope>NUCLEOTIDE SEQUENCE [LARGE SCALE GENOMIC DNA]</scope>
    <source>
        <strain evidence="1 2">LMG 28165</strain>
    </source>
</reference>
<comment type="caution">
    <text evidence="1">The sequence shown here is derived from an EMBL/GenBank/DDBJ whole genome shotgun (WGS) entry which is preliminary data.</text>
</comment>
<name>A0A5C4U742_9CORY</name>
<dbReference type="RefSeq" id="WP_139464630.1">
    <property type="nucleotide sequence ID" value="NZ_VDHJ01000002.1"/>
</dbReference>
<protein>
    <submittedName>
        <fullName evidence="1">Uncharacterized protein</fullName>
    </submittedName>
</protein>
<dbReference type="EMBL" id="VDHJ01000002">
    <property type="protein sequence ID" value="TNL99714.1"/>
    <property type="molecule type" value="Genomic_DNA"/>
</dbReference>
<accession>A0A5C4U742</accession>
<evidence type="ECO:0000313" key="1">
    <source>
        <dbReference type="EMBL" id="TNL99714.1"/>
    </source>
</evidence>
<dbReference type="AlphaFoldDB" id="A0A5C4U742"/>
<proteinExistence type="predicted"/>
<keyword evidence="2" id="KW-1185">Reference proteome</keyword>
<dbReference type="Proteomes" id="UP000312032">
    <property type="component" value="Unassembled WGS sequence"/>
</dbReference>
<dbReference type="OrthoDB" id="2613315at2"/>
<organism evidence="1 2">
    <name type="scientific">Corynebacterium tapiri</name>
    <dbReference type="NCBI Taxonomy" id="1448266"/>
    <lineage>
        <taxon>Bacteria</taxon>
        <taxon>Bacillati</taxon>
        <taxon>Actinomycetota</taxon>
        <taxon>Actinomycetes</taxon>
        <taxon>Mycobacteriales</taxon>
        <taxon>Corynebacteriaceae</taxon>
        <taxon>Corynebacterium</taxon>
    </lineage>
</organism>